<evidence type="ECO:0000256" key="3">
    <source>
        <dbReference type="ARBA" id="ARBA00023186"/>
    </source>
</evidence>
<evidence type="ECO:0000256" key="1">
    <source>
        <dbReference type="ARBA" id="ARBA00004496"/>
    </source>
</evidence>
<dbReference type="RefSeq" id="WP_253968950.1">
    <property type="nucleotide sequence ID" value="NZ_JAMFTH010000006.1"/>
</dbReference>
<evidence type="ECO:0000313" key="5">
    <source>
        <dbReference type="EMBL" id="MCP8900656.1"/>
    </source>
</evidence>
<dbReference type="Pfam" id="PF03927">
    <property type="entry name" value="NapD"/>
    <property type="match status" value="1"/>
</dbReference>
<dbReference type="Gene3D" id="3.30.70.920">
    <property type="match status" value="1"/>
</dbReference>
<dbReference type="PANTHER" id="PTHR38603">
    <property type="entry name" value="CHAPERONE NAPD"/>
    <property type="match status" value="1"/>
</dbReference>
<keyword evidence="2 4" id="KW-0963">Cytoplasm</keyword>
<comment type="subunit">
    <text evidence="4">Interacts with the cytoplasmic NapA precursor.</text>
</comment>
<comment type="caution">
    <text evidence="5">The sequence shown here is derived from an EMBL/GenBank/DDBJ whole genome shotgun (WGS) entry which is preliminary data.</text>
</comment>
<organism evidence="5 6">
    <name type="scientific">Gilvimarinus xylanilyticus</name>
    <dbReference type="NCBI Taxonomy" id="2944139"/>
    <lineage>
        <taxon>Bacteria</taxon>
        <taxon>Pseudomonadati</taxon>
        <taxon>Pseudomonadota</taxon>
        <taxon>Gammaproteobacteria</taxon>
        <taxon>Cellvibrionales</taxon>
        <taxon>Cellvibrionaceae</taxon>
        <taxon>Gilvimarinus</taxon>
    </lineage>
</organism>
<reference evidence="5" key="2">
    <citation type="submission" date="2023-01" db="EMBL/GenBank/DDBJ databases">
        <title>Gilvimarinus xylanilyticus HB14 isolated from Caulerpa lentillifera aquaculture base in Hainan, China.</title>
        <authorList>
            <person name="Zhang Y.-J."/>
        </authorList>
    </citation>
    <scope>NUCLEOTIDE SEQUENCE</scope>
    <source>
        <strain evidence="5">HB14</strain>
    </source>
</reference>
<evidence type="ECO:0000256" key="4">
    <source>
        <dbReference type="HAMAP-Rule" id="MF_02200"/>
    </source>
</evidence>
<accession>A0A9X2KU87</accession>
<keyword evidence="3 4" id="KW-0143">Chaperone</keyword>
<evidence type="ECO:0000313" key="6">
    <source>
        <dbReference type="Proteomes" id="UP001139319"/>
    </source>
</evidence>
<sequence length="93" mass="10068">MSTPIIASSQPAALHIASVALFVRPEQLARIQQRLVTDYRAEIHASESTGKLVAVLESEHERAIANAIDQLNNTAGVIHASLVYHEIISGEDL</sequence>
<dbReference type="Proteomes" id="UP001139319">
    <property type="component" value="Unassembled WGS sequence"/>
</dbReference>
<dbReference type="PANTHER" id="PTHR38603:SF1">
    <property type="entry name" value="CHAPERONE NAPD"/>
    <property type="match status" value="1"/>
</dbReference>
<protein>
    <recommendedName>
        <fullName evidence="4">Chaperone NapD</fullName>
    </recommendedName>
    <alternativeName>
        <fullName evidence="4">NapA signal peptide-binding chaperone NapD</fullName>
    </alternativeName>
</protein>
<keyword evidence="6" id="KW-1185">Reference proteome</keyword>
<reference evidence="5" key="1">
    <citation type="submission" date="2022-05" db="EMBL/GenBank/DDBJ databases">
        <authorList>
            <person name="Sun H.-N."/>
        </authorList>
    </citation>
    <scope>NUCLEOTIDE SEQUENCE</scope>
    <source>
        <strain evidence="5">HB14</strain>
    </source>
</reference>
<comment type="subcellular location">
    <subcellularLocation>
        <location evidence="1 4">Cytoplasm</location>
    </subcellularLocation>
</comment>
<dbReference type="InterPro" id="IPR005623">
    <property type="entry name" value="Chaperone_NapD_NO3_reduct"/>
</dbReference>
<dbReference type="GO" id="GO:0051224">
    <property type="term" value="P:negative regulation of protein transport"/>
    <property type="evidence" value="ECO:0007669"/>
    <property type="project" value="UniProtKB-UniRule"/>
</dbReference>
<comment type="function">
    <text evidence="4">Chaperone for NapA, the catalytic subunit of the periplasmic nitrate reductase. It binds directly and specifically to the twin-arginine signal peptide of NapA, preventing premature interaction with the Tat translocase and premature export.</text>
</comment>
<dbReference type="HAMAP" id="MF_02200">
    <property type="entry name" value="NapD"/>
    <property type="match status" value="1"/>
</dbReference>
<evidence type="ECO:0000256" key="2">
    <source>
        <dbReference type="ARBA" id="ARBA00022490"/>
    </source>
</evidence>
<comment type="similarity">
    <text evidence="4">Belongs to the NapD family.</text>
</comment>
<proteinExistence type="inferred from homology"/>
<gene>
    <name evidence="4" type="primary">napD</name>
    <name evidence="5" type="ORF">M6D89_15210</name>
</gene>
<dbReference type="GO" id="GO:0005048">
    <property type="term" value="F:signal sequence binding"/>
    <property type="evidence" value="ECO:0007669"/>
    <property type="project" value="UniProtKB-UniRule"/>
</dbReference>
<dbReference type="GO" id="GO:0005737">
    <property type="term" value="C:cytoplasm"/>
    <property type="evidence" value="ECO:0007669"/>
    <property type="project" value="UniProtKB-SubCell"/>
</dbReference>
<dbReference type="AlphaFoldDB" id="A0A9X2KU87"/>
<dbReference type="EMBL" id="JAMFTH010000006">
    <property type="protein sequence ID" value="MCP8900656.1"/>
    <property type="molecule type" value="Genomic_DNA"/>
</dbReference>
<name>A0A9X2KU87_9GAMM</name>